<dbReference type="OMA" id="PGFKYAM"/>
<dbReference type="PANTHER" id="PTHR34826:SF2">
    <property type="entry name" value="UPF0590 PROTEIN C409.17C"/>
    <property type="match status" value="1"/>
</dbReference>
<feature type="compositionally biased region" description="Polar residues" evidence="1">
    <location>
        <begin position="348"/>
        <end position="368"/>
    </location>
</feature>
<name>M3B0U8_SPHMS</name>
<evidence type="ECO:0000313" key="4">
    <source>
        <dbReference type="Proteomes" id="UP000016931"/>
    </source>
</evidence>
<accession>M3B0U8</accession>
<dbReference type="RefSeq" id="XP_016761513.1">
    <property type="nucleotide sequence ID" value="XM_016902509.1"/>
</dbReference>
<dbReference type="GeneID" id="27899646"/>
<evidence type="ECO:0000256" key="1">
    <source>
        <dbReference type="SAM" id="MobiDB-lite"/>
    </source>
</evidence>
<gene>
    <name evidence="3" type="ORF">SEPMUDRAFT_132699</name>
</gene>
<dbReference type="Pfam" id="PF08588">
    <property type="entry name" value="Duc1"/>
    <property type="match status" value="1"/>
</dbReference>
<evidence type="ECO:0000313" key="3">
    <source>
        <dbReference type="EMBL" id="EMF13392.1"/>
    </source>
</evidence>
<dbReference type="PANTHER" id="PTHR34826">
    <property type="entry name" value="UPF0590 PROTEIN C409.17C"/>
    <property type="match status" value="1"/>
</dbReference>
<dbReference type="HOGENOM" id="CLU_047849_0_1_1"/>
<dbReference type="STRING" id="692275.M3B0U8"/>
<protein>
    <submittedName>
        <fullName evidence="3">DUF1769-domain-containing protein</fullName>
    </submittedName>
</protein>
<dbReference type="EMBL" id="KB456263">
    <property type="protein sequence ID" value="EMF13392.1"/>
    <property type="molecule type" value="Genomic_DNA"/>
</dbReference>
<feature type="compositionally biased region" description="Basic and acidic residues" evidence="1">
    <location>
        <begin position="381"/>
        <end position="390"/>
    </location>
</feature>
<dbReference type="OrthoDB" id="2119945at2759"/>
<dbReference type="AlphaFoldDB" id="M3B0U8"/>
<reference evidence="3 4" key="1">
    <citation type="journal article" date="2012" name="PLoS Pathog.">
        <title>Diverse lifestyles and strategies of plant pathogenesis encoded in the genomes of eighteen Dothideomycetes fungi.</title>
        <authorList>
            <person name="Ohm R.A."/>
            <person name="Feau N."/>
            <person name="Henrissat B."/>
            <person name="Schoch C.L."/>
            <person name="Horwitz B.A."/>
            <person name="Barry K.W."/>
            <person name="Condon B.J."/>
            <person name="Copeland A.C."/>
            <person name="Dhillon B."/>
            <person name="Glaser F."/>
            <person name="Hesse C.N."/>
            <person name="Kosti I."/>
            <person name="LaButti K."/>
            <person name="Lindquist E.A."/>
            <person name="Lucas S."/>
            <person name="Salamov A.A."/>
            <person name="Bradshaw R.E."/>
            <person name="Ciuffetti L."/>
            <person name="Hamelin R.C."/>
            <person name="Kema G.H.J."/>
            <person name="Lawrence C."/>
            <person name="Scott J.A."/>
            <person name="Spatafora J.W."/>
            <person name="Turgeon B.G."/>
            <person name="de Wit P.J.G.M."/>
            <person name="Zhong S."/>
            <person name="Goodwin S.B."/>
            <person name="Grigoriev I.V."/>
        </authorList>
    </citation>
    <scope>NUCLEOTIDE SEQUENCE [LARGE SCALE GENOMIC DNA]</scope>
    <source>
        <strain evidence="3 4">SO2202</strain>
    </source>
</reference>
<sequence>MASALKSKVAGLASSASSSAATREETEQYKLVVTAGPSYDQSQHQVVQVNTGEATYVENEFLRAKINVRVRGFRGLPSSSPSTSDYFDTPLHEKDQYSLGFSFVPKQDLTSVDTVWGNDLDHPIRDRLPPGFNTAFRIVKEFIDPGLACDVYADEPWLYGPSLSCWFALRIGDEYADDADFPAPGAFTDGADGSGKTMRDEIGMPEDNEKRRKLFLSAENRQRMVFKKGRLYQGDFYNPYLDFANFALKLPGFSLKVIKYIGEKTHCLRYVFKDRVTGNVYFNVNFTLLWGDKLRQALENDGGVRNHHDHQQGEQQEASAVYGECNGRPRSEPVNEATEQEEDRQSRNNKQMTSGSASKQQTQNQAVNNREDESSSPPEKMQLHPGDHDAIANSRVKISASSTDDGIDEIDRLLRETSTNQKRQGRVLGDDPRP</sequence>
<evidence type="ECO:0000259" key="2">
    <source>
        <dbReference type="Pfam" id="PF08588"/>
    </source>
</evidence>
<dbReference type="Proteomes" id="UP000016931">
    <property type="component" value="Unassembled WGS sequence"/>
</dbReference>
<dbReference type="InterPro" id="IPR013897">
    <property type="entry name" value="Duc1"/>
</dbReference>
<dbReference type="eggNOG" id="ENOG502RXNE">
    <property type="taxonomic scope" value="Eukaryota"/>
</dbReference>
<feature type="domain" description="Domain of unknown function at the cortex 1" evidence="2">
    <location>
        <begin position="30"/>
        <end position="288"/>
    </location>
</feature>
<keyword evidence="4" id="KW-1185">Reference proteome</keyword>
<feature type="region of interest" description="Disordered" evidence="1">
    <location>
        <begin position="302"/>
        <end position="434"/>
    </location>
</feature>
<organism evidence="3 4">
    <name type="scientific">Sphaerulina musiva (strain SO2202)</name>
    <name type="common">Poplar stem canker fungus</name>
    <name type="synonym">Septoria musiva</name>
    <dbReference type="NCBI Taxonomy" id="692275"/>
    <lineage>
        <taxon>Eukaryota</taxon>
        <taxon>Fungi</taxon>
        <taxon>Dikarya</taxon>
        <taxon>Ascomycota</taxon>
        <taxon>Pezizomycotina</taxon>
        <taxon>Dothideomycetes</taxon>
        <taxon>Dothideomycetidae</taxon>
        <taxon>Mycosphaerellales</taxon>
        <taxon>Mycosphaerellaceae</taxon>
        <taxon>Sphaerulina</taxon>
    </lineage>
</organism>
<proteinExistence type="predicted"/>
<feature type="compositionally biased region" description="Basic and acidic residues" evidence="1">
    <location>
        <begin position="302"/>
        <end position="312"/>
    </location>
</feature>